<dbReference type="InterPro" id="IPR015315">
    <property type="entry name" value="DUF1963"/>
</dbReference>
<reference evidence="1 2" key="1">
    <citation type="submission" date="2024-12" db="EMBL/GenBank/DDBJ databases">
        <authorList>
            <person name="Alaofin S."/>
            <person name="Velasco D."/>
            <person name="Li D."/>
            <person name="Baldwin T."/>
            <person name="Liu Z."/>
            <person name="Schachterle J.K."/>
        </authorList>
    </citation>
    <scope>NUCLEOTIDE SEQUENCE [LARGE SCALE GENOMIC DNA]</scope>
    <source>
        <strain evidence="1 2">B1</strain>
    </source>
</reference>
<gene>
    <name evidence="1" type="ORF">ACK3FC_04790</name>
</gene>
<dbReference type="Pfam" id="PF09234">
    <property type="entry name" value="DUF1963"/>
    <property type="match status" value="1"/>
</dbReference>
<dbReference type="Proteomes" id="UP001635788">
    <property type="component" value="Unassembled WGS sequence"/>
</dbReference>
<proteinExistence type="predicted"/>
<keyword evidence="2" id="KW-1185">Reference proteome</keyword>
<dbReference type="SUPFAM" id="SSF103032">
    <property type="entry name" value="Hypothetical protein YwqG"/>
    <property type="match status" value="1"/>
</dbReference>
<sequence>MLQFFIGSDDFYGANLDGASDLAALSAQRNFRVVYWPRPDASARQAAVPLPAGDALPFDPAHPRAMHFAVGAETIGRSDVHFAQALGRPLDAVDEALYAALNRSGHKLGGYPEFTQEDPRIAQDAQVLLLQLDSDDAIMWGDSGIANFFIDPADLQRGDFSRVAYNWDCD</sequence>
<organism evidence="1 2">
    <name type="scientific">Xanthomonas translucens pv. translucens</name>
    <dbReference type="NCBI Taxonomy" id="134875"/>
    <lineage>
        <taxon>Bacteria</taxon>
        <taxon>Pseudomonadati</taxon>
        <taxon>Pseudomonadota</taxon>
        <taxon>Gammaproteobacteria</taxon>
        <taxon>Lysobacterales</taxon>
        <taxon>Lysobacteraceae</taxon>
        <taxon>Xanthomonas</taxon>
        <taxon>Xanthomonas translucens group</taxon>
    </lineage>
</organism>
<dbReference type="RefSeq" id="WP_230950584.1">
    <property type="nucleotide sequence ID" value="NZ_CP064004.1"/>
</dbReference>
<dbReference type="EMBL" id="JBKAMQ010000002">
    <property type="protein sequence ID" value="MFN6506569.1"/>
    <property type="molecule type" value="Genomic_DNA"/>
</dbReference>
<evidence type="ECO:0000313" key="1">
    <source>
        <dbReference type="EMBL" id="MFN6506569.1"/>
    </source>
</evidence>
<name>A0ABW9KSN5_XANCT</name>
<dbReference type="PANTHER" id="PTHR36436:SF6">
    <property type="entry name" value="SLL5081 PROTEIN"/>
    <property type="match status" value="1"/>
</dbReference>
<dbReference type="InterPro" id="IPR035948">
    <property type="entry name" value="YwqG-like_sf"/>
</dbReference>
<dbReference type="PANTHER" id="PTHR36436">
    <property type="entry name" value="SLL5081 PROTEIN"/>
    <property type="match status" value="1"/>
</dbReference>
<evidence type="ECO:0000313" key="2">
    <source>
        <dbReference type="Proteomes" id="UP001635788"/>
    </source>
</evidence>
<protein>
    <submittedName>
        <fullName evidence="1">YwqG family protein</fullName>
    </submittedName>
</protein>
<accession>A0ABW9KSN5</accession>
<comment type="caution">
    <text evidence="1">The sequence shown here is derived from an EMBL/GenBank/DDBJ whole genome shotgun (WGS) entry which is preliminary data.</text>
</comment>
<dbReference type="Gene3D" id="2.30.320.10">
    <property type="entry name" value="YwqG-like"/>
    <property type="match status" value="1"/>
</dbReference>